<evidence type="ECO:0000256" key="3">
    <source>
        <dbReference type="ARBA" id="ARBA00022475"/>
    </source>
</evidence>
<dbReference type="GO" id="GO:0005886">
    <property type="term" value="C:plasma membrane"/>
    <property type="evidence" value="ECO:0007669"/>
    <property type="project" value="UniProtKB-SubCell"/>
</dbReference>
<keyword evidence="3" id="KW-1003">Cell membrane</keyword>
<evidence type="ECO:0000256" key="1">
    <source>
        <dbReference type="ARBA" id="ARBA00004651"/>
    </source>
</evidence>
<evidence type="ECO:0000256" key="7">
    <source>
        <dbReference type="SAM" id="MobiDB-lite"/>
    </source>
</evidence>
<evidence type="ECO:0000256" key="6">
    <source>
        <dbReference type="ARBA" id="ARBA00023136"/>
    </source>
</evidence>
<gene>
    <name evidence="9" type="ORF">LX64_05161</name>
</gene>
<dbReference type="SUPFAM" id="SSF52540">
    <property type="entry name" value="P-loop containing nucleoside triphosphate hydrolases"/>
    <property type="match status" value="1"/>
</dbReference>
<dbReference type="InterPro" id="IPR003688">
    <property type="entry name" value="TraG/VirD4"/>
</dbReference>
<reference evidence="9 10" key="1">
    <citation type="submission" date="2018-06" db="EMBL/GenBank/DDBJ databases">
        <title>Genomic Encyclopedia of Archaeal and Bacterial Type Strains, Phase II (KMG-II): from individual species to whole genera.</title>
        <authorList>
            <person name="Goeker M."/>
        </authorList>
    </citation>
    <scope>NUCLEOTIDE SEQUENCE [LARGE SCALE GENOMIC DNA]</scope>
    <source>
        <strain evidence="9 10">DSM 23857</strain>
    </source>
</reference>
<dbReference type="Pfam" id="PF02534">
    <property type="entry name" value="T4SS-DNA_transf"/>
    <property type="match status" value="1"/>
</dbReference>
<keyword evidence="10" id="KW-1185">Reference proteome</keyword>
<dbReference type="Proteomes" id="UP000249547">
    <property type="component" value="Unassembled WGS sequence"/>
</dbReference>
<organism evidence="9 10">
    <name type="scientific">Chitinophaga skermanii</name>
    <dbReference type="NCBI Taxonomy" id="331697"/>
    <lineage>
        <taxon>Bacteria</taxon>
        <taxon>Pseudomonadati</taxon>
        <taxon>Bacteroidota</taxon>
        <taxon>Chitinophagia</taxon>
        <taxon>Chitinophagales</taxon>
        <taxon>Chitinophagaceae</taxon>
        <taxon>Chitinophaga</taxon>
    </lineage>
</organism>
<name>A0A327Q579_9BACT</name>
<dbReference type="RefSeq" id="WP_111600532.1">
    <property type="nucleotide sequence ID" value="NZ_QLLL01000017.1"/>
</dbReference>
<feature type="compositionally biased region" description="Low complexity" evidence="7">
    <location>
        <begin position="450"/>
        <end position="464"/>
    </location>
</feature>
<dbReference type="PANTHER" id="PTHR37937:SF1">
    <property type="entry name" value="CONJUGATIVE TRANSFER: DNA TRANSPORT"/>
    <property type="match status" value="1"/>
</dbReference>
<dbReference type="Gene3D" id="3.40.50.300">
    <property type="entry name" value="P-loop containing nucleotide triphosphate hydrolases"/>
    <property type="match status" value="1"/>
</dbReference>
<dbReference type="AlphaFoldDB" id="A0A327Q579"/>
<dbReference type="InterPro" id="IPR051539">
    <property type="entry name" value="T4SS-coupling_protein"/>
</dbReference>
<comment type="caution">
    <text evidence="9">The sequence shown here is derived from an EMBL/GenBank/DDBJ whole genome shotgun (WGS) entry which is preliminary data.</text>
</comment>
<evidence type="ECO:0000313" key="10">
    <source>
        <dbReference type="Proteomes" id="UP000249547"/>
    </source>
</evidence>
<dbReference type="PANTHER" id="PTHR37937">
    <property type="entry name" value="CONJUGATIVE TRANSFER: DNA TRANSPORT"/>
    <property type="match status" value="1"/>
</dbReference>
<dbReference type="OrthoDB" id="102453at2"/>
<feature type="transmembrane region" description="Helical" evidence="8">
    <location>
        <begin position="58"/>
        <end position="79"/>
    </location>
</feature>
<feature type="region of interest" description="Disordered" evidence="7">
    <location>
        <begin position="450"/>
        <end position="471"/>
    </location>
</feature>
<dbReference type="CDD" id="cd01127">
    <property type="entry name" value="TrwB_TraG_TraD_VirD4"/>
    <property type="match status" value="1"/>
</dbReference>
<evidence type="ECO:0000256" key="4">
    <source>
        <dbReference type="ARBA" id="ARBA00022692"/>
    </source>
</evidence>
<dbReference type="EMBL" id="QLLL01000017">
    <property type="protein sequence ID" value="RAI97016.1"/>
    <property type="molecule type" value="Genomic_DNA"/>
</dbReference>
<keyword evidence="5 8" id="KW-1133">Transmembrane helix</keyword>
<protein>
    <submittedName>
        <fullName evidence="9">Type IV secretory system conjugative DNA transfer VirD4/TraG family protein</fullName>
    </submittedName>
</protein>
<keyword evidence="6 8" id="KW-0472">Membrane</keyword>
<comment type="similarity">
    <text evidence="2">Belongs to the VirD4/TraG family.</text>
</comment>
<evidence type="ECO:0000256" key="8">
    <source>
        <dbReference type="SAM" id="Phobius"/>
    </source>
</evidence>
<accession>A0A327Q579</accession>
<comment type="subcellular location">
    <subcellularLocation>
        <location evidence="1">Cell membrane</location>
        <topology evidence="1">Multi-pass membrane protein</topology>
    </subcellularLocation>
</comment>
<evidence type="ECO:0000256" key="5">
    <source>
        <dbReference type="ARBA" id="ARBA00022989"/>
    </source>
</evidence>
<evidence type="ECO:0000256" key="2">
    <source>
        <dbReference type="ARBA" id="ARBA00008806"/>
    </source>
</evidence>
<feature type="transmembrane region" description="Helical" evidence="8">
    <location>
        <begin position="31"/>
        <end position="52"/>
    </location>
</feature>
<keyword evidence="4 8" id="KW-0812">Transmembrane</keyword>
<feature type="transmembrane region" description="Helical" evidence="8">
    <location>
        <begin position="6"/>
        <end position="24"/>
    </location>
</feature>
<proteinExistence type="inferred from homology"/>
<dbReference type="InterPro" id="IPR027417">
    <property type="entry name" value="P-loop_NTPase"/>
</dbReference>
<evidence type="ECO:0000313" key="9">
    <source>
        <dbReference type="EMBL" id="RAI97016.1"/>
    </source>
</evidence>
<sequence length="538" mass="61189">MLLNYLFFILYALILIILFNVRICRYLIVNLFFSLVSVVGATYGLLSLMQGYLSMTKWFYAGIGLEVIVASIYGVLFGLRPGEKEGKKQKVQEFHLETECGNTLTLKNPFDNFLIYGSQGSGKTKSIGKNLLMQYIKYNWVGFVYDYKEGDYTRTAFELIKRFNYAYSVHHINFHNVSCSERVNVIKPSVVKDPVFFTELLSEFFIANMSKEVEKMDFFDVAAIGVLKGIGLRFFFDYPHICTLPHIVNYIAQTDYRKLEAFLNGRRESRGVAAAYVSGEQSEKTRGSILSALGAIISDFSINKQVQYILSGDDFEFNLLDPKNPKLLLLANNHQYDRILSPVVGMMASIYARSFTMENKLNAVNFLDEATTFKIANFEGNLSLLREYRLSTVILTQSPAKIEKRYGPLDLRSIETNCGNKFFGRNLDIIGVESSIKQFAAIDEKKVTSTTGSSTHSRSSSKSISHGKKKKYEPAELMKLKPGQFVGRAQNSNYTEFEFQFKQYVPGQEKDIEIRNVVLESDLIDCYNKIIDDIINIA</sequence>